<keyword evidence="1" id="KW-0229">DNA integration</keyword>
<dbReference type="EMBL" id="CP060789">
    <property type="protein sequence ID" value="QNP56758.1"/>
    <property type="molecule type" value="Genomic_DNA"/>
</dbReference>
<evidence type="ECO:0000256" key="4">
    <source>
        <dbReference type="PROSITE-ProRule" id="PRU01248"/>
    </source>
</evidence>
<dbReference type="InterPro" id="IPR052925">
    <property type="entry name" value="Phage_Integrase-like_Recomb"/>
</dbReference>
<gene>
    <name evidence="7" type="ORF">H9L22_05140</name>
</gene>
<evidence type="ECO:0000256" key="2">
    <source>
        <dbReference type="ARBA" id="ARBA00023125"/>
    </source>
</evidence>
<evidence type="ECO:0000256" key="3">
    <source>
        <dbReference type="ARBA" id="ARBA00023172"/>
    </source>
</evidence>
<dbReference type="SUPFAM" id="SSF56349">
    <property type="entry name" value="DNA breaking-rejoining enzymes"/>
    <property type="match status" value="1"/>
</dbReference>
<evidence type="ECO:0000256" key="1">
    <source>
        <dbReference type="ARBA" id="ARBA00022908"/>
    </source>
</evidence>
<evidence type="ECO:0000259" key="6">
    <source>
        <dbReference type="PROSITE" id="PS51900"/>
    </source>
</evidence>
<evidence type="ECO:0000313" key="8">
    <source>
        <dbReference type="Proteomes" id="UP000516117"/>
    </source>
</evidence>
<dbReference type="Gene3D" id="1.10.150.130">
    <property type="match status" value="1"/>
</dbReference>
<dbReference type="InterPro" id="IPR004107">
    <property type="entry name" value="Integrase_SAM-like_N"/>
</dbReference>
<dbReference type="PANTHER" id="PTHR34605:SF3">
    <property type="entry name" value="P CELL-TYPE AGGLUTINATION PROTEIN MAP4-LIKE-RELATED"/>
    <property type="match status" value="1"/>
</dbReference>
<dbReference type="CDD" id="cd00799">
    <property type="entry name" value="INT_Cre_C"/>
    <property type="match status" value="1"/>
</dbReference>
<feature type="domain" description="Core-binding (CB)" evidence="6">
    <location>
        <begin position="7"/>
        <end position="87"/>
    </location>
</feature>
<accession>A0A7H0H892</accession>
<dbReference type="Gene3D" id="1.10.443.10">
    <property type="entry name" value="Intergrase catalytic core"/>
    <property type="match status" value="1"/>
</dbReference>
<dbReference type="Pfam" id="PF02899">
    <property type="entry name" value="Phage_int_SAM_1"/>
    <property type="match status" value="1"/>
</dbReference>
<dbReference type="RefSeq" id="WP_187721857.1">
    <property type="nucleotide sequence ID" value="NZ_CP060789.1"/>
</dbReference>
<organism evidence="7 8">
    <name type="scientific">Tessaracoccus defluvii</name>
    <dbReference type="NCBI Taxonomy" id="1285901"/>
    <lineage>
        <taxon>Bacteria</taxon>
        <taxon>Bacillati</taxon>
        <taxon>Actinomycetota</taxon>
        <taxon>Actinomycetes</taxon>
        <taxon>Propionibacteriales</taxon>
        <taxon>Propionibacteriaceae</taxon>
        <taxon>Tessaracoccus</taxon>
    </lineage>
</organism>
<dbReference type="SUPFAM" id="SSF47823">
    <property type="entry name" value="lambda integrase-like, N-terminal domain"/>
    <property type="match status" value="1"/>
</dbReference>
<dbReference type="InterPro" id="IPR002104">
    <property type="entry name" value="Integrase_catalytic"/>
</dbReference>
<evidence type="ECO:0000259" key="5">
    <source>
        <dbReference type="PROSITE" id="PS51898"/>
    </source>
</evidence>
<dbReference type="PANTHER" id="PTHR34605">
    <property type="entry name" value="PHAGE_INTEGRASE DOMAIN-CONTAINING PROTEIN"/>
    <property type="match status" value="1"/>
</dbReference>
<reference evidence="7 8" key="1">
    <citation type="submission" date="2020-08" db="EMBL/GenBank/DDBJ databases">
        <title>Genome sequence of Tessaracoccus defluvii JCM 17540T.</title>
        <authorList>
            <person name="Hyun D.-W."/>
            <person name="Bae J.-W."/>
        </authorList>
    </citation>
    <scope>NUCLEOTIDE SEQUENCE [LARGE SCALE GENOMIC DNA]</scope>
    <source>
        <strain evidence="7 8">JCM 17540</strain>
    </source>
</reference>
<sequence>MLLPEDLSLDAAEAAFASASRASSTLRGYRSDWTEFVTWCRDNHHTALPATDIAISRYISALATAGAKVGTISRRLSTIRFAHKVRNHPDPTQTARVIAVWEGIRRQLGAPPDQARPLMPPLLLDVVDACPTMTKWKTRDDEPSLSGIRDRVLLLVGFVSALRASELAALEVDQIKPHDRGLVIELTHSKTNQTGDLELVVLPWGARQDYCPVTALRHWLTVAGITESLVFRPVSKGNRVSSRGLTPDGLSRLITQAVTRAGLDATGFSAHSLRAGFVTYAAKRGATSLQIARQTRHKDLASIGIYTRIEDAWEENAATQLPSEEVGRLGLESSPGPAGGPLATPPLHSHLPRVARSLGEARRCLVVRFGCSSGYHGWHD</sequence>
<dbReference type="InterPro" id="IPR011010">
    <property type="entry name" value="DNA_brk_join_enz"/>
</dbReference>
<dbReference type="Pfam" id="PF00589">
    <property type="entry name" value="Phage_integrase"/>
    <property type="match status" value="1"/>
</dbReference>
<proteinExistence type="predicted"/>
<keyword evidence="8" id="KW-1185">Reference proteome</keyword>
<dbReference type="InterPro" id="IPR013762">
    <property type="entry name" value="Integrase-like_cat_sf"/>
</dbReference>
<dbReference type="KEGG" id="tdf:H9L22_05140"/>
<dbReference type="GO" id="GO:0003677">
    <property type="term" value="F:DNA binding"/>
    <property type="evidence" value="ECO:0007669"/>
    <property type="project" value="UniProtKB-UniRule"/>
</dbReference>
<dbReference type="InterPro" id="IPR044068">
    <property type="entry name" value="CB"/>
</dbReference>
<dbReference type="GO" id="GO:0015074">
    <property type="term" value="P:DNA integration"/>
    <property type="evidence" value="ECO:0007669"/>
    <property type="project" value="UniProtKB-KW"/>
</dbReference>
<name>A0A7H0H892_9ACTN</name>
<keyword evidence="2 4" id="KW-0238">DNA-binding</keyword>
<protein>
    <submittedName>
        <fullName evidence="7">Site-specific integrase</fullName>
    </submittedName>
</protein>
<dbReference type="AlphaFoldDB" id="A0A7H0H892"/>
<dbReference type="InterPro" id="IPR010998">
    <property type="entry name" value="Integrase_recombinase_N"/>
</dbReference>
<dbReference type="PROSITE" id="PS51898">
    <property type="entry name" value="TYR_RECOMBINASE"/>
    <property type="match status" value="1"/>
</dbReference>
<dbReference type="Proteomes" id="UP000516117">
    <property type="component" value="Chromosome"/>
</dbReference>
<dbReference type="PROSITE" id="PS51900">
    <property type="entry name" value="CB"/>
    <property type="match status" value="1"/>
</dbReference>
<feature type="domain" description="Tyr recombinase" evidence="5">
    <location>
        <begin position="117"/>
        <end position="321"/>
    </location>
</feature>
<evidence type="ECO:0000313" key="7">
    <source>
        <dbReference type="EMBL" id="QNP56758.1"/>
    </source>
</evidence>
<keyword evidence="3" id="KW-0233">DNA recombination</keyword>
<dbReference type="GO" id="GO:0006310">
    <property type="term" value="P:DNA recombination"/>
    <property type="evidence" value="ECO:0007669"/>
    <property type="project" value="UniProtKB-KW"/>
</dbReference>